<name>A0AAD5UXJ8_9APHY</name>
<evidence type="ECO:0000313" key="2">
    <source>
        <dbReference type="Proteomes" id="UP001212997"/>
    </source>
</evidence>
<keyword evidence="2" id="KW-1185">Reference proteome</keyword>
<comment type="caution">
    <text evidence="1">The sequence shown here is derived from an EMBL/GenBank/DDBJ whole genome shotgun (WGS) entry which is preliminary data.</text>
</comment>
<dbReference type="InterPro" id="IPR032675">
    <property type="entry name" value="LRR_dom_sf"/>
</dbReference>
<protein>
    <recommendedName>
        <fullName evidence="3">F-box domain-containing protein</fullName>
    </recommendedName>
</protein>
<sequence>MRPLPSLNVDVLSHVLAYFEKSEDVSSFMLACRAFYGLSIPYFLDPKREGVKLDNEKDALLFINFMSAASHSSRRFSSLSDLRITINFHRQSEDFTNPDNTEVIGRQLAEIIRRSINLERLSFNDSILDLDDREIVKVFKSNLKSHKRLKNLRMSVNGESGCQLLEEIEAPPVADLWISFSYNIIMGPEVILPFASTVTSLSIHLPSMEGLRDVCCPHVRELTLSTSDNIVTSDLLKAFPRIQDFTLEDICDGPALPLPVNDTRALARRANNQSLLARDKITTLKLRYAKGPPTWMYMMGLLPEVREVDLSDDVGCDECRLTRPIQVVRDCSPKAVRIEIRGEAQHTAQEIKDMLQELSEILKASGTTHLYITFKLTGQALLASMASNFLVYTYHPV</sequence>
<dbReference type="Gene3D" id="3.80.10.10">
    <property type="entry name" value="Ribonuclease Inhibitor"/>
    <property type="match status" value="1"/>
</dbReference>
<dbReference type="AlphaFoldDB" id="A0AAD5UXJ8"/>
<reference evidence="1" key="1">
    <citation type="submission" date="2022-07" db="EMBL/GenBank/DDBJ databases">
        <title>Genome Sequence of Physisporinus lineatus.</title>
        <authorList>
            <person name="Buettner E."/>
        </authorList>
    </citation>
    <scope>NUCLEOTIDE SEQUENCE</scope>
    <source>
        <strain evidence="1">VT162</strain>
    </source>
</reference>
<proteinExistence type="predicted"/>
<organism evidence="1 2">
    <name type="scientific">Meripilus lineatus</name>
    <dbReference type="NCBI Taxonomy" id="2056292"/>
    <lineage>
        <taxon>Eukaryota</taxon>
        <taxon>Fungi</taxon>
        <taxon>Dikarya</taxon>
        <taxon>Basidiomycota</taxon>
        <taxon>Agaricomycotina</taxon>
        <taxon>Agaricomycetes</taxon>
        <taxon>Polyporales</taxon>
        <taxon>Meripilaceae</taxon>
        <taxon>Meripilus</taxon>
    </lineage>
</organism>
<accession>A0AAD5UXJ8</accession>
<evidence type="ECO:0008006" key="3">
    <source>
        <dbReference type="Google" id="ProtNLM"/>
    </source>
</evidence>
<evidence type="ECO:0000313" key="1">
    <source>
        <dbReference type="EMBL" id="KAJ3480485.1"/>
    </source>
</evidence>
<dbReference type="EMBL" id="JANAWD010000372">
    <property type="protein sequence ID" value="KAJ3480485.1"/>
    <property type="molecule type" value="Genomic_DNA"/>
</dbReference>
<dbReference type="Proteomes" id="UP001212997">
    <property type="component" value="Unassembled WGS sequence"/>
</dbReference>
<gene>
    <name evidence="1" type="ORF">NLI96_g8322</name>
</gene>